<dbReference type="PANTHER" id="PTHR31923">
    <property type="entry name" value="BSD DOMAIN-CONTAINING PROTEIN"/>
    <property type="match status" value="1"/>
</dbReference>
<feature type="region of interest" description="Disordered" evidence="1">
    <location>
        <begin position="1"/>
        <end position="35"/>
    </location>
</feature>
<evidence type="ECO:0000259" key="2">
    <source>
        <dbReference type="PROSITE" id="PS50858"/>
    </source>
</evidence>
<feature type="domain" description="BSD" evidence="2">
    <location>
        <begin position="88"/>
        <end position="133"/>
    </location>
</feature>
<keyword evidence="4" id="KW-1185">Reference proteome</keyword>
<reference evidence="3" key="1">
    <citation type="submission" date="2022-08" db="EMBL/GenBank/DDBJ databases">
        <authorList>
            <person name="Gutierrez-Valencia J."/>
        </authorList>
    </citation>
    <scope>NUCLEOTIDE SEQUENCE</scope>
</reference>
<protein>
    <recommendedName>
        <fullName evidence="2">BSD domain-containing protein</fullName>
    </recommendedName>
</protein>
<dbReference type="InterPro" id="IPR035925">
    <property type="entry name" value="BSD_dom_sf"/>
</dbReference>
<dbReference type="Proteomes" id="UP001154282">
    <property type="component" value="Unassembled WGS sequence"/>
</dbReference>
<proteinExistence type="predicted"/>
<dbReference type="PROSITE" id="PS50858">
    <property type="entry name" value="BSD"/>
    <property type="match status" value="1"/>
</dbReference>
<dbReference type="AlphaFoldDB" id="A0AAV0RUR5"/>
<name>A0AAV0RUR5_9ROSI</name>
<evidence type="ECO:0000256" key="1">
    <source>
        <dbReference type="SAM" id="MobiDB-lite"/>
    </source>
</evidence>
<dbReference type="SMART" id="SM00751">
    <property type="entry name" value="BSD"/>
    <property type="match status" value="1"/>
</dbReference>
<gene>
    <name evidence="3" type="ORF">LITE_LOCUS49887</name>
</gene>
<dbReference type="SUPFAM" id="SSF140383">
    <property type="entry name" value="BSD domain-like"/>
    <property type="match status" value="1"/>
</dbReference>
<evidence type="ECO:0000313" key="4">
    <source>
        <dbReference type="Proteomes" id="UP001154282"/>
    </source>
</evidence>
<accession>A0AAV0RUR5</accession>
<dbReference type="PANTHER" id="PTHR31923:SF3">
    <property type="entry name" value="BSD DOMAIN-CONTAINING PROTEIN"/>
    <property type="match status" value="1"/>
</dbReference>
<dbReference type="InterPro" id="IPR005607">
    <property type="entry name" value="BSD_dom"/>
</dbReference>
<dbReference type="EMBL" id="CAMGYJ010000011">
    <property type="protein sequence ID" value="CAI0561001.1"/>
    <property type="molecule type" value="Genomic_DNA"/>
</dbReference>
<dbReference type="Gene3D" id="1.10.3970.10">
    <property type="entry name" value="BSD domain"/>
    <property type="match status" value="1"/>
</dbReference>
<feature type="compositionally biased region" description="Low complexity" evidence="1">
    <location>
        <begin position="11"/>
        <end position="25"/>
    </location>
</feature>
<evidence type="ECO:0000313" key="3">
    <source>
        <dbReference type="EMBL" id="CAI0561001.1"/>
    </source>
</evidence>
<dbReference type="Pfam" id="PF03909">
    <property type="entry name" value="BSD"/>
    <property type="match status" value="1"/>
</dbReference>
<comment type="caution">
    <text evidence="3">The sequence shown here is derived from an EMBL/GenBank/DDBJ whole genome shotgun (WGS) entry which is preliminary data.</text>
</comment>
<organism evidence="3 4">
    <name type="scientific">Linum tenue</name>
    <dbReference type="NCBI Taxonomy" id="586396"/>
    <lineage>
        <taxon>Eukaryota</taxon>
        <taxon>Viridiplantae</taxon>
        <taxon>Streptophyta</taxon>
        <taxon>Embryophyta</taxon>
        <taxon>Tracheophyta</taxon>
        <taxon>Spermatophyta</taxon>
        <taxon>Magnoliopsida</taxon>
        <taxon>eudicotyledons</taxon>
        <taxon>Gunneridae</taxon>
        <taxon>Pentapetalae</taxon>
        <taxon>rosids</taxon>
        <taxon>fabids</taxon>
        <taxon>Malpighiales</taxon>
        <taxon>Linaceae</taxon>
        <taxon>Linum</taxon>
    </lineage>
</organism>
<sequence>MNWKSWFRARSSSNDSVPQQSSSNPKRLQENQDEELHGVTKQLIDRVKSFTLDDFRNFPLRDDETTEASFGDEMAAAASASVRRDLSEWQERHATLILAKVKELAQLRFKLSPGHLKERDFWRIYFTLVKADIAEYELRAIQLAKLRKMAVEDVKSSDSSTIEVEMAETVQRTSLQLSTP</sequence>